<dbReference type="OrthoDB" id="2617878at2759"/>
<reference evidence="1" key="1">
    <citation type="submission" date="2022-07" db="EMBL/GenBank/DDBJ databases">
        <authorList>
            <person name="Macas J."/>
            <person name="Novak P."/>
            <person name="Neumann P."/>
        </authorList>
    </citation>
    <scope>NUCLEOTIDE SEQUENCE</scope>
</reference>
<dbReference type="EMBL" id="CAMAPE010000060">
    <property type="protein sequence ID" value="CAH9112790.1"/>
    <property type="molecule type" value="Genomic_DNA"/>
</dbReference>
<gene>
    <name evidence="1" type="ORF">CEURO_LOCUS19746</name>
</gene>
<sequence>MSASNVFGKAITVLDYPDRETRASAAYALINGDDKHSQVTDYVKNQKQSYGDGISVLATIYNATGENLYFSSSKDWYGKLYTDAGGSYPKIIQNGQWAGFLHIKSSSVPSGSEAAVVYRVKANEGAAGENAEVVIAWDDPWAPGSDNQVYTEIAKAGSLSSWDDISKKLDSMSTAESSFNLGLYSTVSIGQDSSPILEAIITVT</sequence>
<dbReference type="InterPro" id="IPR049065">
    <property type="entry name" value="Nakanori"/>
</dbReference>
<name>A0A9P0ZRY8_CUSEU</name>
<dbReference type="PANTHER" id="PTHR36482">
    <property type="entry name" value="OSJNBA0024J22.15 PROTEIN"/>
    <property type="match status" value="1"/>
</dbReference>
<organism evidence="1 2">
    <name type="scientific">Cuscuta europaea</name>
    <name type="common">European dodder</name>
    <dbReference type="NCBI Taxonomy" id="41803"/>
    <lineage>
        <taxon>Eukaryota</taxon>
        <taxon>Viridiplantae</taxon>
        <taxon>Streptophyta</taxon>
        <taxon>Embryophyta</taxon>
        <taxon>Tracheophyta</taxon>
        <taxon>Spermatophyta</taxon>
        <taxon>Magnoliopsida</taxon>
        <taxon>eudicotyledons</taxon>
        <taxon>Gunneridae</taxon>
        <taxon>Pentapetalae</taxon>
        <taxon>asterids</taxon>
        <taxon>lamiids</taxon>
        <taxon>Solanales</taxon>
        <taxon>Convolvulaceae</taxon>
        <taxon>Cuscuteae</taxon>
        <taxon>Cuscuta</taxon>
        <taxon>Cuscuta subgen. Cuscuta</taxon>
    </lineage>
</organism>
<dbReference type="AlphaFoldDB" id="A0A9P0ZRY8"/>
<dbReference type="Gene3D" id="2.60.270.50">
    <property type="match status" value="1"/>
</dbReference>
<dbReference type="Proteomes" id="UP001152484">
    <property type="component" value="Unassembled WGS sequence"/>
</dbReference>
<protein>
    <submittedName>
        <fullName evidence="1">Uncharacterized protein</fullName>
    </submittedName>
</protein>
<dbReference type="PANTHER" id="PTHR36482:SF5">
    <property type="entry name" value="23 KDA JASMONATE-INDUCED PROTEIN-LIKE"/>
    <property type="match status" value="1"/>
</dbReference>
<dbReference type="InterPro" id="IPR053085">
    <property type="entry name" value="Jasmonate-induced_protein"/>
</dbReference>
<evidence type="ECO:0000313" key="1">
    <source>
        <dbReference type="EMBL" id="CAH9112790.1"/>
    </source>
</evidence>
<evidence type="ECO:0000313" key="2">
    <source>
        <dbReference type="Proteomes" id="UP001152484"/>
    </source>
</evidence>
<comment type="caution">
    <text evidence="1">The sequence shown here is derived from an EMBL/GenBank/DDBJ whole genome shotgun (WGS) entry which is preliminary data.</text>
</comment>
<dbReference type="Pfam" id="PF21230">
    <property type="entry name" value="Nakanori"/>
    <property type="match status" value="1"/>
</dbReference>
<proteinExistence type="predicted"/>
<keyword evidence="2" id="KW-1185">Reference proteome</keyword>
<accession>A0A9P0ZRY8</accession>